<dbReference type="AlphaFoldDB" id="Q7U3R3"/>
<accession>Q7U3R3</accession>
<feature type="transmembrane region" description="Helical" evidence="5">
    <location>
        <begin position="429"/>
        <end position="450"/>
    </location>
</feature>
<feature type="transmembrane region" description="Helical" evidence="5">
    <location>
        <begin position="308"/>
        <end position="329"/>
    </location>
</feature>
<feature type="transmembrane region" description="Helical" evidence="5">
    <location>
        <begin position="212"/>
        <end position="237"/>
    </location>
</feature>
<dbReference type="GO" id="GO:0016020">
    <property type="term" value="C:membrane"/>
    <property type="evidence" value="ECO:0007669"/>
    <property type="project" value="UniProtKB-SubCell"/>
</dbReference>
<reference evidence="6 7" key="1">
    <citation type="journal article" date="2003" name="Nature">
        <title>The genome of a motile marine Synechococcus.</title>
        <authorList>
            <person name="Palenik B."/>
            <person name="Brahamsha B."/>
            <person name="Larimer F."/>
            <person name="Land M."/>
            <person name="Hauser L."/>
            <person name="Chain P."/>
            <person name="Lamerdin J."/>
            <person name="Regala W."/>
            <person name="Allen E.A."/>
            <person name="McCarren J."/>
            <person name="Paulsen I."/>
            <person name="Dufresne A."/>
            <person name="Partensky F."/>
            <person name="Webb E."/>
            <person name="Waterbury J."/>
        </authorList>
    </citation>
    <scope>NUCLEOTIDE SEQUENCE [LARGE SCALE GENOMIC DNA]</scope>
    <source>
        <strain evidence="6 7">WH8102</strain>
    </source>
</reference>
<feature type="transmembrane region" description="Helical" evidence="5">
    <location>
        <begin position="363"/>
        <end position="382"/>
    </location>
</feature>
<feature type="transmembrane region" description="Helical" evidence="5">
    <location>
        <begin position="33"/>
        <end position="50"/>
    </location>
</feature>
<sequence length="455" mass="48621">MELTLRRLFRPVTLEDDASCKPLMAPSSLRRSIGPGILLAGACIGGSHLMSSTTAGARFGFALVGLILLTNLVKYPFLRVGTRFTAATGLSLLEGFQRRNTAYLPLYLLVSLVTGTATIAAVSFVAGLLLTNVPGLTGQDPYGLSIAVLVVCGLVLLLGHYRALDRLSKLLVVLLTLLTGVAASSLLIRGPVGDVAASWVSTDPTPWTLANLAFLIPLMGWMPGPVEMCVWPSLWMFSRARDTEHTATPQEAEFDFNLGYGITVLTALFFVILGSYTMYGSGDGMLAGSGVSFAQKLIKLYTAAMGGWAAWVIIPAAFSAMFSTTLTCLDAYPRSIAAIQGLFRQSDSGDAAPGPLQRRFDPWVVVHLLAAVVALVVAKGGGIGVKDFVFGAMTGSFLTAPLFAWMAMDTINSSLVPEEHRYRPLTRAFCWFGLVFFSGFSLLFISRFFLGLGAA</sequence>
<dbReference type="eggNOG" id="COG1914">
    <property type="taxonomic scope" value="Bacteria"/>
</dbReference>
<dbReference type="EMBL" id="BX569695">
    <property type="protein sequence ID" value="CAE08881.1"/>
    <property type="molecule type" value="Genomic_DNA"/>
</dbReference>
<feature type="transmembrane region" description="Helical" evidence="5">
    <location>
        <begin position="106"/>
        <end position="130"/>
    </location>
</feature>
<evidence type="ECO:0000313" key="7">
    <source>
        <dbReference type="Proteomes" id="UP000001422"/>
    </source>
</evidence>
<dbReference type="GO" id="GO:0046873">
    <property type="term" value="F:metal ion transmembrane transporter activity"/>
    <property type="evidence" value="ECO:0007669"/>
    <property type="project" value="InterPro"/>
</dbReference>
<feature type="transmembrane region" description="Helical" evidence="5">
    <location>
        <begin position="56"/>
        <end position="73"/>
    </location>
</feature>
<feature type="transmembrane region" description="Helical" evidence="5">
    <location>
        <begin position="388"/>
        <end position="408"/>
    </location>
</feature>
<gene>
    <name evidence="6" type="ordered locus">SYNW2366</name>
</gene>
<dbReference type="KEGG" id="syw:SYNW2366"/>
<comment type="subcellular location">
    <subcellularLocation>
        <location evidence="1">Membrane</location>
        <topology evidence="1">Multi-pass membrane protein</topology>
    </subcellularLocation>
</comment>
<keyword evidence="7" id="KW-1185">Reference proteome</keyword>
<protein>
    <submittedName>
        <fullName evidence="6">Conserved hypothetical putative integral membrane protein</fullName>
    </submittedName>
</protein>
<dbReference type="Pfam" id="PF01566">
    <property type="entry name" value="Nramp"/>
    <property type="match status" value="1"/>
</dbReference>
<evidence type="ECO:0000256" key="2">
    <source>
        <dbReference type="ARBA" id="ARBA00022692"/>
    </source>
</evidence>
<evidence type="ECO:0000256" key="5">
    <source>
        <dbReference type="SAM" id="Phobius"/>
    </source>
</evidence>
<evidence type="ECO:0000256" key="1">
    <source>
        <dbReference type="ARBA" id="ARBA00004141"/>
    </source>
</evidence>
<dbReference type="HOGENOM" id="CLU_640842_0_0_3"/>
<keyword evidence="4 5" id="KW-0472">Membrane</keyword>
<feature type="transmembrane region" description="Helical" evidence="5">
    <location>
        <begin position="258"/>
        <end position="279"/>
    </location>
</feature>
<proteinExistence type="predicted"/>
<dbReference type="STRING" id="84588.SYNW2366"/>
<evidence type="ECO:0000256" key="3">
    <source>
        <dbReference type="ARBA" id="ARBA00022989"/>
    </source>
</evidence>
<keyword evidence="2 5" id="KW-0812">Transmembrane</keyword>
<keyword evidence="3 5" id="KW-1133">Transmembrane helix</keyword>
<organism evidence="6 7">
    <name type="scientific">Parasynechococcus marenigrum (strain WH8102)</name>
    <dbReference type="NCBI Taxonomy" id="84588"/>
    <lineage>
        <taxon>Bacteria</taxon>
        <taxon>Bacillati</taxon>
        <taxon>Cyanobacteriota</taxon>
        <taxon>Cyanophyceae</taxon>
        <taxon>Synechococcales</taxon>
        <taxon>Prochlorococcaceae</taxon>
        <taxon>Parasynechococcus</taxon>
        <taxon>Parasynechococcus marenigrum</taxon>
    </lineage>
</organism>
<feature type="transmembrane region" description="Helical" evidence="5">
    <location>
        <begin position="142"/>
        <end position="159"/>
    </location>
</feature>
<evidence type="ECO:0000313" key="6">
    <source>
        <dbReference type="EMBL" id="CAE08881.1"/>
    </source>
</evidence>
<dbReference type="InterPro" id="IPR001046">
    <property type="entry name" value="NRAMP_fam"/>
</dbReference>
<feature type="transmembrane region" description="Helical" evidence="5">
    <location>
        <begin position="171"/>
        <end position="192"/>
    </location>
</feature>
<evidence type="ECO:0000256" key="4">
    <source>
        <dbReference type="ARBA" id="ARBA00023136"/>
    </source>
</evidence>
<name>Q7U3R3_PARMW</name>
<dbReference type="Proteomes" id="UP000001422">
    <property type="component" value="Chromosome"/>
</dbReference>